<comment type="caution">
    <text evidence="3">The sequence shown here is derived from an EMBL/GenBank/DDBJ whole genome shotgun (WGS) entry which is preliminary data.</text>
</comment>
<proteinExistence type="predicted"/>
<feature type="transmembrane region" description="Helical" evidence="1">
    <location>
        <begin position="178"/>
        <end position="198"/>
    </location>
</feature>
<feature type="domain" description="Guanylate cyclase" evidence="2">
    <location>
        <begin position="226"/>
        <end position="355"/>
    </location>
</feature>
<dbReference type="GO" id="GO:0009190">
    <property type="term" value="P:cyclic nucleotide biosynthetic process"/>
    <property type="evidence" value="ECO:0007669"/>
    <property type="project" value="InterPro"/>
</dbReference>
<evidence type="ECO:0000256" key="1">
    <source>
        <dbReference type="SAM" id="Phobius"/>
    </source>
</evidence>
<feature type="transmembrane region" description="Helical" evidence="1">
    <location>
        <begin position="92"/>
        <end position="116"/>
    </location>
</feature>
<feature type="transmembrane region" description="Helical" evidence="1">
    <location>
        <begin position="136"/>
        <end position="158"/>
    </location>
</feature>
<accession>A0AAP2GMP8</accession>
<dbReference type="AlphaFoldDB" id="A0AAP2GMP8"/>
<keyword evidence="1" id="KW-1133">Transmembrane helix</keyword>
<reference evidence="3 4" key="1">
    <citation type="submission" date="2021-05" db="EMBL/GenBank/DDBJ databases">
        <title>A Polyphasic approach of four new species of the genus Ohtaekwangia: Ohtaekwangia histidinii sp. nov., Ohtaekwangia cretensis sp. nov., Ohtaekwangia indiensis sp. nov., Ohtaekwangia reichenbachii sp. nov. from diverse environment.</title>
        <authorList>
            <person name="Octaviana S."/>
        </authorList>
    </citation>
    <scope>NUCLEOTIDE SEQUENCE [LARGE SCALE GENOMIC DNA]</scope>
    <source>
        <strain evidence="3 4">PWU5</strain>
    </source>
</reference>
<keyword evidence="1" id="KW-0472">Membrane</keyword>
<dbReference type="CDD" id="cd07302">
    <property type="entry name" value="CHD"/>
    <property type="match status" value="1"/>
</dbReference>
<evidence type="ECO:0000259" key="2">
    <source>
        <dbReference type="PROSITE" id="PS50125"/>
    </source>
</evidence>
<dbReference type="InterPro" id="IPR050697">
    <property type="entry name" value="Adenylyl/Guanylyl_Cyclase_3/4"/>
</dbReference>
<dbReference type="Gene3D" id="3.30.70.1230">
    <property type="entry name" value="Nucleotide cyclase"/>
    <property type="match status" value="1"/>
</dbReference>
<dbReference type="PROSITE" id="PS50125">
    <property type="entry name" value="GUANYLATE_CYCLASE_2"/>
    <property type="match status" value="1"/>
</dbReference>
<evidence type="ECO:0000313" key="4">
    <source>
        <dbReference type="Proteomes" id="UP001319080"/>
    </source>
</evidence>
<dbReference type="PANTHER" id="PTHR43081:SF1">
    <property type="entry name" value="ADENYLATE CYCLASE, TERMINAL-DIFFERENTIATION SPECIFIC"/>
    <property type="match status" value="1"/>
</dbReference>
<dbReference type="EMBL" id="JAHESE010000001">
    <property type="protein sequence ID" value="MBT1706661.1"/>
    <property type="molecule type" value="Genomic_DNA"/>
</dbReference>
<dbReference type="SUPFAM" id="SSF55073">
    <property type="entry name" value="Nucleotide cyclase"/>
    <property type="match status" value="1"/>
</dbReference>
<sequence length="414" mass="46825">MELVMSFMLLLMSSTMFMKMCLAHISKLGFHAYISVGLLAVFMLSYKFRHNVFQIISFGVIWGIAGVVYSFLEKGLLGNLTYYPSTGNPYQFEATIFATLLSATLLGLAFGTIEALYLHGLFSSMSLARKIAFKTLLYLAIIVLILLIITTIYNATVLDTHILDARVLHHVKLFVSHYAFWSVEAYIAAIIVISLFYLEVSENLGQAVLLNFLTGRYHTPREEERIFMFVDMKSSTTIAEKIGHLKYFDMLKAYFSDLSDPILRHEGEIYQYVGDEVVISWRMRKGLKDAHCVQCFYAMQSALEHQKEEYLKKFGVVPTFKAGLHFGKVTTGEIGVVKKDIIFTGDVLNATARIQSLCNSYNVDILISGTLVNRLDLSGRFKAQSLGESALRGRDEKIALFTISHKQRVAYSFR</sequence>
<dbReference type="GO" id="GO:0035556">
    <property type="term" value="P:intracellular signal transduction"/>
    <property type="evidence" value="ECO:0007669"/>
    <property type="project" value="InterPro"/>
</dbReference>
<dbReference type="PANTHER" id="PTHR43081">
    <property type="entry name" value="ADENYLATE CYCLASE, TERMINAL-DIFFERENTIATION SPECIFIC-RELATED"/>
    <property type="match status" value="1"/>
</dbReference>
<dbReference type="GO" id="GO:0004016">
    <property type="term" value="F:adenylate cyclase activity"/>
    <property type="evidence" value="ECO:0007669"/>
    <property type="project" value="UniProtKB-ARBA"/>
</dbReference>
<dbReference type="InterPro" id="IPR001054">
    <property type="entry name" value="A/G_cyclase"/>
</dbReference>
<dbReference type="Pfam" id="PF00211">
    <property type="entry name" value="Guanylate_cyc"/>
    <property type="match status" value="1"/>
</dbReference>
<keyword evidence="4" id="KW-1185">Reference proteome</keyword>
<dbReference type="Proteomes" id="UP001319080">
    <property type="component" value="Unassembled WGS sequence"/>
</dbReference>
<organism evidence="3 4">
    <name type="scientific">Dawidia cretensis</name>
    <dbReference type="NCBI Taxonomy" id="2782350"/>
    <lineage>
        <taxon>Bacteria</taxon>
        <taxon>Pseudomonadati</taxon>
        <taxon>Bacteroidota</taxon>
        <taxon>Cytophagia</taxon>
        <taxon>Cytophagales</taxon>
        <taxon>Chryseotaleaceae</taxon>
        <taxon>Dawidia</taxon>
    </lineage>
</organism>
<dbReference type="InterPro" id="IPR029787">
    <property type="entry name" value="Nucleotide_cyclase"/>
</dbReference>
<gene>
    <name evidence="3" type="ORF">KK062_00420</name>
</gene>
<name>A0AAP2GMP8_9BACT</name>
<dbReference type="RefSeq" id="WP_254082254.1">
    <property type="nucleotide sequence ID" value="NZ_JAHESE010000001.1"/>
</dbReference>
<keyword evidence="1" id="KW-0812">Transmembrane</keyword>
<protein>
    <submittedName>
        <fullName evidence="3">Adenylate/guanylate cyclase domain-containing protein</fullName>
    </submittedName>
</protein>
<evidence type="ECO:0000313" key="3">
    <source>
        <dbReference type="EMBL" id="MBT1706661.1"/>
    </source>
</evidence>
<feature type="transmembrane region" description="Helical" evidence="1">
    <location>
        <begin position="55"/>
        <end position="72"/>
    </location>
</feature>